<name>A0A508B3N5_9GAMM</name>
<accession>A0A508B3N5</accession>
<organism evidence="1 2">
    <name type="scientific">Marilutibacter maris</name>
    <dbReference type="NCBI Taxonomy" id="1605891"/>
    <lineage>
        <taxon>Bacteria</taxon>
        <taxon>Pseudomonadati</taxon>
        <taxon>Pseudomonadota</taxon>
        <taxon>Gammaproteobacteria</taxon>
        <taxon>Lysobacterales</taxon>
        <taxon>Lysobacteraceae</taxon>
        <taxon>Marilutibacter</taxon>
    </lineage>
</organism>
<comment type="caution">
    <text evidence="1">The sequence shown here is derived from an EMBL/GenBank/DDBJ whole genome shotgun (WGS) entry which is preliminary data.</text>
</comment>
<dbReference type="RefSeq" id="WP_141481330.1">
    <property type="nucleotide sequence ID" value="NZ_VICD02000049.1"/>
</dbReference>
<evidence type="ECO:0000313" key="1">
    <source>
        <dbReference type="EMBL" id="KAB8198140.1"/>
    </source>
</evidence>
<dbReference type="Proteomes" id="UP000320431">
    <property type="component" value="Unassembled WGS sequence"/>
</dbReference>
<reference evidence="1 2" key="1">
    <citation type="submission" date="2019-10" db="EMBL/GenBank/DDBJ databases">
        <title>Lysobacter alkalisoli sp. nov., isolated from saline-alkaline soil.</title>
        <authorList>
            <person name="Sun J.-Q."/>
        </authorList>
    </citation>
    <scope>NUCLEOTIDE SEQUENCE [LARGE SCALE GENOMIC DNA]</scope>
    <source>
        <strain evidence="1 2">KCTC 42381</strain>
    </source>
</reference>
<dbReference type="EMBL" id="VICD02000049">
    <property type="protein sequence ID" value="KAB8198140.1"/>
    <property type="molecule type" value="Genomic_DNA"/>
</dbReference>
<sequence length="233" mass="26030">MSQGIRTSICWTLGIAALAWSTAALADYRVTCESRDNRYQRCPLNQPGYVTMHRQLSNARCRKGRDWDYDRREVWVDDGCRAEFNVATYGHEHRRGSSHGGSSRHDDHKDAKVAAGVLVGAAVLGALIHNANKHDAKYDDEGYQGARHNSYVPAWMVGTFTGYNPIHNASIRMTISRDGEMTAVADGQTLRGWVNGGELHVGSEVFTISQSRDGFVTSQVGDRHNQVHYHRTR</sequence>
<dbReference type="AlphaFoldDB" id="A0A508B3N5"/>
<proteinExistence type="predicted"/>
<dbReference type="InterPro" id="IPR021381">
    <property type="entry name" value="DUF3011"/>
</dbReference>
<evidence type="ECO:0000313" key="2">
    <source>
        <dbReference type="Proteomes" id="UP000320431"/>
    </source>
</evidence>
<gene>
    <name evidence="1" type="ORF">FKV24_003670</name>
</gene>
<protein>
    <submittedName>
        <fullName evidence="1">DUF3011 domain-containing protein</fullName>
    </submittedName>
</protein>
<dbReference type="Pfam" id="PF11218">
    <property type="entry name" value="DUF3011"/>
    <property type="match status" value="1"/>
</dbReference>